<proteinExistence type="predicted"/>
<protein>
    <submittedName>
        <fullName evidence="2">Gp172</fullName>
    </submittedName>
</protein>
<reference evidence="2 3" key="1">
    <citation type="submission" date="2011-09" db="EMBL/GenBank/DDBJ databases">
        <authorList>
            <person name="Pope W.H."/>
            <person name="Pedulla M.L."/>
            <person name="Ford M.E."/>
            <person name="Peebles C.L."/>
            <person name="Hatfull G.H."/>
            <person name="Hendrix R.W."/>
        </authorList>
    </citation>
    <scope>NUCLEOTIDE SEQUENCE [LARGE SCALE GENOMIC DNA]</scope>
    <source>
        <strain evidence="2">G</strain>
    </source>
</reference>
<dbReference type="SUPFAM" id="SSF57850">
    <property type="entry name" value="RING/U-box"/>
    <property type="match status" value="1"/>
</dbReference>
<gene>
    <name evidence="2" type="primary">172</name>
    <name evidence="2" type="ORF">G_172</name>
</gene>
<feature type="domain" description="Cellulose synthase RING-type zinc finger" evidence="1">
    <location>
        <begin position="30"/>
        <end position="62"/>
    </location>
</feature>
<dbReference type="Proteomes" id="UP000009273">
    <property type="component" value="Segment"/>
</dbReference>
<dbReference type="GeneID" id="18563388"/>
<evidence type="ECO:0000313" key="2">
    <source>
        <dbReference type="EMBL" id="AEO93432.1"/>
    </source>
</evidence>
<dbReference type="EMBL" id="JN638751">
    <property type="protein sequence ID" value="AEO93432.1"/>
    <property type="molecule type" value="Genomic_DNA"/>
</dbReference>
<dbReference type="KEGG" id="vg:18563388"/>
<sequence length="67" mass="7893">MRRLIRKLNSEKEVYVPLNELDEADVKFNRCPICKGADELKRENGFKHCPNCKSKYKTFDGNVYIVQ</sequence>
<dbReference type="RefSeq" id="YP_009015475.1">
    <property type="nucleotide sequence ID" value="NC_023719.1"/>
</dbReference>
<name>G3MBN8_9CAUD</name>
<dbReference type="InterPro" id="IPR027934">
    <property type="entry name" value="CES_Znf_RING"/>
</dbReference>
<evidence type="ECO:0000259" key="1">
    <source>
        <dbReference type="Pfam" id="PF14569"/>
    </source>
</evidence>
<accession>G3MBN8</accession>
<evidence type="ECO:0000313" key="3">
    <source>
        <dbReference type="Proteomes" id="UP000009273"/>
    </source>
</evidence>
<organism evidence="2 3">
    <name type="scientific">Bacillus phage G</name>
    <dbReference type="NCBI Taxonomy" id="2884420"/>
    <lineage>
        <taxon>Viruses</taxon>
        <taxon>Duplodnaviria</taxon>
        <taxon>Heunggongvirae</taxon>
        <taxon>Uroviricota</taxon>
        <taxon>Caudoviricetes</taxon>
        <taxon>Donellivirus</taxon>
        <taxon>Donellivirus gee</taxon>
    </lineage>
</organism>
<keyword evidence="3" id="KW-1185">Reference proteome</keyword>
<dbReference type="Pfam" id="PF14569">
    <property type="entry name" value="zf-UDP"/>
    <property type="match status" value="1"/>
</dbReference>